<dbReference type="Proteomes" id="UP001225605">
    <property type="component" value="Unassembled WGS sequence"/>
</dbReference>
<feature type="chain" id="PRO_5045645705" description="Peptidase inhibitor family I36" evidence="1">
    <location>
        <begin position="28"/>
        <end position="137"/>
    </location>
</feature>
<evidence type="ECO:0000313" key="2">
    <source>
        <dbReference type="EMBL" id="MDQ2588058.1"/>
    </source>
</evidence>
<name>A0ABU0X7F7_9PSEU</name>
<dbReference type="EMBL" id="NSDM01000015">
    <property type="protein sequence ID" value="MDQ2588058.1"/>
    <property type="molecule type" value="Genomic_DNA"/>
</dbReference>
<feature type="signal peptide" evidence="1">
    <location>
        <begin position="1"/>
        <end position="27"/>
    </location>
</feature>
<gene>
    <name evidence="2" type="ORF">CKY47_29655</name>
</gene>
<dbReference type="RefSeq" id="WP_306749694.1">
    <property type="nucleotide sequence ID" value="NZ_NSDM01000015.1"/>
</dbReference>
<reference evidence="2 3" key="1">
    <citation type="submission" date="2017-06" db="EMBL/GenBank/DDBJ databases">
        <title>Cultured bacterium strain Saccharothrix yanglingensis Hhs.015.</title>
        <authorList>
            <person name="Xia Y."/>
        </authorList>
    </citation>
    <scope>NUCLEOTIDE SEQUENCE [LARGE SCALE GENOMIC DNA]</scope>
    <source>
        <strain evidence="2 3">Hhs.015</strain>
    </source>
</reference>
<comment type="caution">
    <text evidence="2">The sequence shown here is derived from an EMBL/GenBank/DDBJ whole genome shotgun (WGS) entry which is preliminary data.</text>
</comment>
<accession>A0ABU0X7F7</accession>
<protein>
    <recommendedName>
        <fullName evidence="4">Peptidase inhibitor family I36</fullName>
    </recommendedName>
</protein>
<keyword evidence="3" id="KW-1185">Reference proteome</keyword>
<evidence type="ECO:0000313" key="3">
    <source>
        <dbReference type="Proteomes" id="UP001225605"/>
    </source>
</evidence>
<keyword evidence="1" id="KW-0732">Signal</keyword>
<evidence type="ECO:0008006" key="4">
    <source>
        <dbReference type="Google" id="ProtNLM"/>
    </source>
</evidence>
<sequence length="137" mass="14827">MKPLKTLIATLGLVAAFVLVSPVAAQSAPTRTDDTTAGSSASPVTTAADPCTATWVCLYASTGFVNMRFRTQRQNWCWLLSDFNLTGVNSYDNRLPVYGRFFNSAKVLVWEIRNGGSSSDSSSFPGEHYFCTGSARP</sequence>
<proteinExistence type="predicted"/>
<organism evidence="2 3">
    <name type="scientific">Saccharothrix yanglingensis</name>
    <dbReference type="NCBI Taxonomy" id="659496"/>
    <lineage>
        <taxon>Bacteria</taxon>
        <taxon>Bacillati</taxon>
        <taxon>Actinomycetota</taxon>
        <taxon>Actinomycetes</taxon>
        <taxon>Pseudonocardiales</taxon>
        <taxon>Pseudonocardiaceae</taxon>
        <taxon>Saccharothrix</taxon>
    </lineage>
</organism>
<evidence type="ECO:0000256" key="1">
    <source>
        <dbReference type="SAM" id="SignalP"/>
    </source>
</evidence>